<dbReference type="InterPro" id="IPR037185">
    <property type="entry name" value="EmrE-like"/>
</dbReference>
<keyword evidence="3" id="KW-1185">Reference proteome</keyword>
<reference evidence="2 3" key="1">
    <citation type="submission" date="2023-07" db="EMBL/GenBank/DDBJ databases">
        <title>Genomic Encyclopedia of Type Strains, Phase IV (KMG-IV): sequencing the most valuable type-strain genomes for metagenomic binning, comparative biology and taxonomic classification.</title>
        <authorList>
            <person name="Goeker M."/>
        </authorList>
    </citation>
    <scope>NUCLEOTIDE SEQUENCE [LARGE SCALE GENOMIC DNA]</scope>
    <source>
        <strain evidence="2 3">DSM 19619</strain>
    </source>
</reference>
<accession>A0ABU0J3Z2</accession>
<keyword evidence="1" id="KW-0472">Membrane</keyword>
<feature type="transmembrane region" description="Helical" evidence="1">
    <location>
        <begin position="286"/>
        <end position="307"/>
    </location>
</feature>
<feature type="transmembrane region" description="Helical" evidence="1">
    <location>
        <begin position="89"/>
        <end position="112"/>
    </location>
</feature>
<dbReference type="RefSeq" id="WP_307271023.1">
    <property type="nucleotide sequence ID" value="NZ_JAUSVX010000003.1"/>
</dbReference>
<feature type="transmembrane region" description="Helical" evidence="1">
    <location>
        <begin position="231"/>
        <end position="250"/>
    </location>
</feature>
<dbReference type="EMBL" id="JAUSVX010000003">
    <property type="protein sequence ID" value="MDQ0468987.1"/>
    <property type="molecule type" value="Genomic_DNA"/>
</dbReference>
<feature type="transmembrane region" description="Helical" evidence="1">
    <location>
        <begin position="257"/>
        <end position="280"/>
    </location>
</feature>
<evidence type="ECO:0000313" key="2">
    <source>
        <dbReference type="EMBL" id="MDQ0468987.1"/>
    </source>
</evidence>
<proteinExistence type="predicted"/>
<sequence length="322" mass="33937">MGRPFYLGVAAAVLAAFAWSSNFIAPFMIGNFSPFDLALVRHVVSGLVGLCILLLEKNISQHLTRRNWLVASWLAFIGYVGYFLTVTGAAIYCGPVVAPAFVGLVPIVLALVGNLRQGSVPWRALSVPLALVSIGLLLVNGAAFTAEGLDSARSLPIGIPLAAAAVVLWVWFAIENQAAMAARPDMPSSVWTALILVGGGIQMLAMAPFGTALGLFQLSKLGFAYDVAGRLYVWGASLALLATVGGVWAWNMAARILPIALAAQLIVLETVFGIIGGLVIHARWPTAVESGGIVILIAGVLLTIRVFHEGRSRSSRCHVQDA</sequence>
<feature type="transmembrane region" description="Helical" evidence="1">
    <location>
        <begin position="39"/>
        <end position="55"/>
    </location>
</feature>
<feature type="transmembrane region" description="Helical" evidence="1">
    <location>
        <begin position="155"/>
        <end position="174"/>
    </location>
</feature>
<name>A0ABU0J3Z2_9HYPH</name>
<keyword evidence="1" id="KW-1133">Transmembrane helix</keyword>
<dbReference type="Proteomes" id="UP001242480">
    <property type="component" value="Unassembled WGS sequence"/>
</dbReference>
<evidence type="ECO:0000256" key="1">
    <source>
        <dbReference type="SAM" id="Phobius"/>
    </source>
</evidence>
<feature type="transmembrane region" description="Helical" evidence="1">
    <location>
        <begin position="194"/>
        <end position="219"/>
    </location>
</feature>
<evidence type="ECO:0000313" key="3">
    <source>
        <dbReference type="Proteomes" id="UP001242480"/>
    </source>
</evidence>
<comment type="caution">
    <text evidence="2">The sequence shown here is derived from an EMBL/GenBank/DDBJ whole genome shotgun (WGS) entry which is preliminary data.</text>
</comment>
<gene>
    <name evidence="2" type="ORF">QO011_001998</name>
</gene>
<dbReference type="SUPFAM" id="SSF103481">
    <property type="entry name" value="Multidrug resistance efflux transporter EmrE"/>
    <property type="match status" value="2"/>
</dbReference>
<feature type="transmembrane region" description="Helical" evidence="1">
    <location>
        <begin position="67"/>
        <end position="83"/>
    </location>
</feature>
<feature type="transmembrane region" description="Helical" evidence="1">
    <location>
        <begin position="124"/>
        <end position="143"/>
    </location>
</feature>
<protein>
    <submittedName>
        <fullName evidence="2">Drug/metabolite transporter (DMT)-like permease</fullName>
    </submittedName>
</protein>
<organism evidence="2 3">
    <name type="scientific">Labrys wisconsinensis</name>
    <dbReference type="NCBI Taxonomy" id="425677"/>
    <lineage>
        <taxon>Bacteria</taxon>
        <taxon>Pseudomonadati</taxon>
        <taxon>Pseudomonadota</taxon>
        <taxon>Alphaproteobacteria</taxon>
        <taxon>Hyphomicrobiales</taxon>
        <taxon>Xanthobacteraceae</taxon>
        <taxon>Labrys</taxon>
    </lineage>
</organism>
<keyword evidence="1" id="KW-0812">Transmembrane</keyword>